<accession>A0ABV6I2Z6</accession>
<feature type="region of interest" description="Disordered" evidence="1">
    <location>
        <begin position="256"/>
        <end position="275"/>
    </location>
</feature>
<keyword evidence="3" id="KW-1185">Reference proteome</keyword>
<comment type="caution">
    <text evidence="2">The sequence shown here is derived from an EMBL/GenBank/DDBJ whole genome shotgun (WGS) entry which is preliminary data.</text>
</comment>
<evidence type="ECO:0000313" key="2">
    <source>
        <dbReference type="EMBL" id="MFC0340542.1"/>
    </source>
</evidence>
<proteinExistence type="predicted"/>
<evidence type="ECO:0008006" key="4">
    <source>
        <dbReference type="Google" id="ProtNLM"/>
    </source>
</evidence>
<dbReference type="RefSeq" id="WP_377698204.1">
    <property type="nucleotide sequence ID" value="NZ_JBHLWE010000019.1"/>
</dbReference>
<protein>
    <recommendedName>
        <fullName evidence="4">Nucleotidyltransferase family protein</fullName>
    </recommendedName>
</protein>
<dbReference type="EMBL" id="JBHLWE010000019">
    <property type="protein sequence ID" value="MFC0340542.1"/>
    <property type="molecule type" value="Genomic_DNA"/>
</dbReference>
<gene>
    <name evidence="2" type="ORF">ACFFII_07160</name>
</gene>
<evidence type="ECO:0000256" key="1">
    <source>
        <dbReference type="SAM" id="MobiDB-lite"/>
    </source>
</evidence>
<reference evidence="2 3" key="1">
    <citation type="submission" date="2024-09" db="EMBL/GenBank/DDBJ databases">
        <authorList>
            <person name="Sun Q."/>
            <person name="Mori K."/>
        </authorList>
    </citation>
    <scope>NUCLEOTIDE SEQUENCE [LARGE SCALE GENOMIC DNA]</scope>
    <source>
        <strain evidence="2 3">KCTC 22789</strain>
    </source>
</reference>
<sequence>MASRNMKLPIARKKDRHMNQAMPIPAKHRAVPGIDLATLRRLLAYREKNRLRWLLPVFMDALDLNAPEADALLRKVAAAGYIEWMAPHDTNEEWSLTAHGSRLIADPMQERMNRAQATAILDKVLERIRRINAAPDRLVYVRDARLYGSLLDEAASSFGDVDIEITLCRRPLPEEECARVQQLLSAKVPDSWHSNPILRHQPERRWDERQAKKEIRQGLKGLSLSEDVTQELGCAYRVVLDYDWETRSEASLTGEIIPRTTPSPDRSAHEEDAPVPDVTIIPPLGLLDPDEGLPGQDLHLCCEKLSFQEARAWMGEFQGQGRSVLDTRKMERADLRFAGAAHLFPDWKDRSLTGLELFVRALDWAAGHDFPIAKAPRRYMLRTYDKTRIATFAGLVVKRVADRVEAYLVPSETIPGGEYLKQHGTKGEITPRMVAAHHAICVALGRMLDETRLTGRVSSQLDFDLDGLRRNHWPALPDLSRVSGILRRGLPKVQIPEAVLKNARRRKGRYSCHLPIEREVEIEFDRDVHEAGMLTASFRTNLSRWLPGDEPRDDDDWVDLPGEDELISALEAEERRLDFISNDLPGCRRIKIWHEAPIKA</sequence>
<evidence type="ECO:0000313" key="3">
    <source>
        <dbReference type="Proteomes" id="UP001589799"/>
    </source>
</evidence>
<name>A0ABV6I2Z6_9RHOB</name>
<organism evidence="2 3">
    <name type="scientific">Paracoccus niistensis</name>
    <dbReference type="NCBI Taxonomy" id="632935"/>
    <lineage>
        <taxon>Bacteria</taxon>
        <taxon>Pseudomonadati</taxon>
        <taxon>Pseudomonadota</taxon>
        <taxon>Alphaproteobacteria</taxon>
        <taxon>Rhodobacterales</taxon>
        <taxon>Paracoccaceae</taxon>
        <taxon>Paracoccus</taxon>
    </lineage>
</organism>
<dbReference type="Proteomes" id="UP001589799">
    <property type="component" value="Unassembled WGS sequence"/>
</dbReference>